<feature type="active site" description="Charge relay system" evidence="5">
    <location>
        <position position="510"/>
    </location>
</feature>
<dbReference type="EMBL" id="JAVHNQ010000009">
    <property type="protein sequence ID" value="KAK6338829.1"/>
    <property type="molecule type" value="Genomic_DNA"/>
</dbReference>
<dbReference type="Proteomes" id="UP001375240">
    <property type="component" value="Unassembled WGS sequence"/>
</dbReference>
<comment type="similarity">
    <text evidence="1 5">Belongs to the peptidase S8 family.</text>
</comment>
<dbReference type="Pfam" id="PF00082">
    <property type="entry name" value="Peptidase_S8"/>
    <property type="match status" value="1"/>
</dbReference>
<dbReference type="SUPFAM" id="SSF52743">
    <property type="entry name" value="Subtilisin-like"/>
    <property type="match status" value="1"/>
</dbReference>
<dbReference type="PANTHER" id="PTHR43806">
    <property type="entry name" value="PEPTIDASE S8"/>
    <property type="match status" value="1"/>
</dbReference>
<proteinExistence type="inferred from homology"/>
<feature type="active site" description="Charge relay system" evidence="5">
    <location>
        <position position="338"/>
    </location>
</feature>
<accession>A0AAV9UC47</accession>
<keyword evidence="3 5" id="KW-0378">Hydrolase</keyword>
<feature type="signal peptide" evidence="6">
    <location>
        <begin position="1"/>
        <end position="27"/>
    </location>
</feature>
<evidence type="ECO:0000256" key="4">
    <source>
        <dbReference type="ARBA" id="ARBA00022825"/>
    </source>
</evidence>
<protein>
    <submittedName>
        <fullName evidence="8">Serine protease</fullName>
    </submittedName>
</protein>
<gene>
    <name evidence="8" type="primary">SUB8_2</name>
    <name evidence="8" type="ORF">TWF696_009637</name>
</gene>
<feature type="chain" id="PRO_5043451891" evidence="6">
    <location>
        <begin position="28"/>
        <end position="586"/>
    </location>
</feature>
<evidence type="ECO:0000256" key="2">
    <source>
        <dbReference type="ARBA" id="ARBA00022670"/>
    </source>
</evidence>
<evidence type="ECO:0000256" key="1">
    <source>
        <dbReference type="ARBA" id="ARBA00011073"/>
    </source>
</evidence>
<keyword evidence="4 5" id="KW-0720">Serine protease</keyword>
<comment type="caution">
    <text evidence="8">The sequence shown here is derived from an EMBL/GenBank/DDBJ whole genome shotgun (WGS) entry which is preliminary data.</text>
</comment>
<dbReference type="CDD" id="cd04077">
    <property type="entry name" value="Peptidases_S8_PCSK9_ProteinaseK_like"/>
    <property type="match status" value="1"/>
</dbReference>
<dbReference type="PROSITE" id="PS00138">
    <property type="entry name" value="SUBTILASE_SER"/>
    <property type="match status" value="1"/>
</dbReference>
<keyword evidence="9" id="KW-1185">Reference proteome</keyword>
<keyword evidence="6" id="KW-0732">Signal</keyword>
<sequence length="586" mass="64588">MRLTTFFHMFFKLTLMADSWFFGPVARDDIQHVGQYTSDYTLNTSQTPAATATAGTINKVSMIEMNGSENLSGFDVCPCINNNMFNVEQPGISRVHDDNMTITMEDGEAGERNDICTALDDSTNMNSSKLTKTVMTANAAIRYHSTIFEHPDQPVSRNHLSDLIHLCVIAIKHVAKYPEDTPFVARIVVKLLAAELEYLFATAFDSLCSKLHPIIRIMNRISDLLEVFDEYLDSLLHEEHSLFVSLGTQRCPCSVQRNAPWNLARISSPVRKALSDDITYADKRLWYYYPAQAGAGVDIYVIDTGISTRLSEFEGRAKNVYAISAGDDRRDARDYFGHGTAVAAIIGSKSFGVAKKANIRGIKIAKSDYDCNAQLESSLAIADGVNQVIMLHKRRMNEPNFRGSIINLSMGMRAGDPISNPEKLYNALEAATDAGIHIVVAAGNVNTDACQFLPPAFSQSLPIISVGSISEDDNRSRFSNWGSCVDIYTPGDEILTMWQNGSRQISRGTSLAAPHVAGVVATSLSLRPDLILDPTGMKQLLLLHATRGTSFGDEEILLLNNGFADMLAPIANMEEGLWNRFWGFVL</sequence>
<dbReference type="InterPro" id="IPR000209">
    <property type="entry name" value="Peptidase_S8/S53_dom"/>
</dbReference>
<evidence type="ECO:0000256" key="3">
    <source>
        <dbReference type="ARBA" id="ARBA00022801"/>
    </source>
</evidence>
<feature type="active site" description="Charge relay system" evidence="5">
    <location>
        <position position="303"/>
    </location>
</feature>
<feature type="domain" description="Peptidase S8/S53" evidence="7">
    <location>
        <begin position="294"/>
        <end position="549"/>
    </location>
</feature>
<dbReference type="InterPro" id="IPR023828">
    <property type="entry name" value="Peptidase_S8_Ser-AS"/>
</dbReference>
<dbReference type="InterPro" id="IPR050131">
    <property type="entry name" value="Peptidase_S8_subtilisin-like"/>
</dbReference>
<dbReference type="PROSITE" id="PS51892">
    <property type="entry name" value="SUBTILASE"/>
    <property type="match status" value="1"/>
</dbReference>
<keyword evidence="2 5" id="KW-0645">Protease</keyword>
<evidence type="ECO:0000256" key="5">
    <source>
        <dbReference type="PROSITE-ProRule" id="PRU01240"/>
    </source>
</evidence>
<evidence type="ECO:0000313" key="9">
    <source>
        <dbReference type="Proteomes" id="UP001375240"/>
    </source>
</evidence>
<dbReference type="InterPro" id="IPR015500">
    <property type="entry name" value="Peptidase_S8_subtilisin-rel"/>
</dbReference>
<dbReference type="GO" id="GO:0004252">
    <property type="term" value="F:serine-type endopeptidase activity"/>
    <property type="evidence" value="ECO:0007669"/>
    <property type="project" value="UniProtKB-UniRule"/>
</dbReference>
<dbReference type="PANTHER" id="PTHR43806:SF11">
    <property type="entry name" value="CEREVISIN-RELATED"/>
    <property type="match status" value="1"/>
</dbReference>
<dbReference type="InterPro" id="IPR036852">
    <property type="entry name" value="Peptidase_S8/S53_dom_sf"/>
</dbReference>
<evidence type="ECO:0000313" key="8">
    <source>
        <dbReference type="EMBL" id="KAK6338829.1"/>
    </source>
</evidence>
<dbReference type="InterPro" id="IPR034193">
    <property type="entry name" value="PCSK9_ProteinaseK-like"/>
</dbReference>
<dbReference type="Gene3D" id="3.40.50.200">
    <property type="entry name" value="Peptidase S8/S53 domain"/>
    <property type="match status" value="1"/>
</dbReference>
<dbReference type="AlphaFoldDB" id="A0AAV9UC47"/>
<dbReference type="GO" id="GO:0006508">
    <property type="term" value="P:proteolysis"/>
    <property type="evidence" value="ECO:0007669"/>
    <property type="project" value="UniProtKB-KW"/>
</dbReference>
<dbReference type="PRINTS" id="PR00723">
    <property type="entry name" value="SUBTILISIN"/>
</dbReference>
<evidence type="ECO:0000256" key="6">
    <source>
        <dbReference type="SAM" id="SignalP"/>
    </source>
</evidence>
<reference evidence="8 9" key="1">
    <citation type="submission" date="2019-10" db="EMBL/GenBank/DDBJ databases">
        <authorList>
            <person name="Palmer J.M."/>
        </authorList>
    </citation>
    <scope>NUCLEOTIDE SEQUENCE [LARGE SCALE GENOMIC DNA]</scope>
    <source>
        <strain evidence="8 9">TWF696</strain>
    </source>
</reference>
<organism evidence="8 9">
    <name type="scientific">Orbilia brochopaga</name>
    <dbReference type="NCBI Taxonomy" id="3140254"/>
    <lineage>
        <taxon>Eukaryota</taxon>
        <taxon>Fungi</taxon>
        <taxon>Dikarya</taxon>
        <taxon>Ascomycota</taxon>
        <taxon>Pezizomycotina</taxon>
        <taxon>Orbiliomycetes</taxon>
        <taxon>Orbiliales</taxon>
        <taxon>Orbiliaceae</taxon>
        <taxon>Orbilia</taxon>
    </lineage>
</organism>
<name>A0AAV9UC47_9PEZI</name>
<evidence type="ECO:0000259" key="7">
    <source>
        <dbReference type="Pfam" id="PF00082"/>
    </source>
</evidence>